<dbReference type="InterPro" id="IPR052935">
    <property type="entry name" value="Mg2+_PAP"/>
</dbReference>
<organism evidence="2 3">
    <name type="scientific">Cesiribacter andamanensis AMV16</name>
    <dbReference type="NCBI Taxonomy" id="1279009"/>
    <lineage>
        <taxon>Bacteria</taxon>
        <taxon>Pseudomonadati</taxon>
        <taxon>Bacteroidota</taxon>
        <taxon>Cytophagia</taxon>
        <taxon>Cytophagales</taxon>
        <taxon>Cesiribacteraceae</taxon>
        <taxon>Cesiribacter</taxon>
    </lineage>
</organism>
<feature type="domain" description="Phosphatidate phosphatase APP1 catalytic" evidence="1">
    <location>
        <begin position="157"/>
        <end position="292"/>
    </location>
</feature>
<comment type="caution">
    <text evidence="2">The sequence shown here is derived from an EMBL/GenBank/DDBJ whole genome shotgun (WGS) entry which is preliminary data.</text>
</comment>
<dbReference type="PANTHER" id="PTHR28208:SF3">
    <property type="entry name" value="PHOSPHATIDATE PHOSPHATASE APP1"/>
    <property type="match status" value="1"/>
</dbReference>
<accession>M7N7H1</accession>
<dbReference type="EMBL" id="AODQ01000032">
    <property type="protein sequence ID" value="EMR03181.1"/>
    <property type="molecule type" value="Genomic_DNA"/>
</dbReference>
<evidence type="ECO:0000313" key="3">
    <source>
        <dbReference type="Proteomes" id="UP000011910"/>
    </source>
</evidence>
<sequence length="343" mass="39730">MLTKLLKGIHRIEQYYDKARWAYIRKFRKLGALRIEPYRGFGDLQRAYINGRLLEARRLPPAREQDTIWQNVKAMYKRFMSREIPGALIQADFMGNQYEAYTDEEGYFEFNMEVNDQYDPEAIWQEVRFSLLNKIGQNEGPVTAVGQIKIPPAVAEFGIISDIDDTIIRTEATSFVRMMKNTFTRNAITRLPFEGVAGFYRALHMGSKKDRFKNPIYYVSSSPWNLFDMLEDFLEINEIPAGPLMLRDFGIDDTKFIKTGHLQHKLEQIERIISFTGNLPFILIGDSGQKRPRNLRTGGEGFSRPHQGYLHPGRFPKKARCASGKNWGEPYSGRGRNAVCRRH</sequence>
<reference evidence="2 3" key="1">
    <citation type="journal article" date="2013" name="Genome Announc.">
        <title>Draft Genome Sequence of Cesiribacter andamanensis Strain AMV16T, Isolated from a Soil Sample from a Mud Volcano in the Andaman Islands, India.</title>
        <authorList>
            <person name="Shivaji S."/>
            <person name="Ara S."/>
            <person name="Begum Z."/>
            <person name="Srinivas T.N."/>
            <person name="Singh A."/>
            <person name="Kumar Pinnaka A."/>
        </authorList>
    </citation>
    <scope>NUCLEOTIDE SEQUENCE [LARGE SCALE GENOMIC DNA]</scope>
    <source>
        <strain evidence="2 3">AMV16</strain>
    </source>
</reference>
<proteinExistence type="predicted"/>
<dbReference type="STRING" id="1279009.ADICEAN_01659"/>
<dbReference type="Pfam" id="PF09949">
    <property type="entry name" value="APP1_cat"/>
    <property type="match status" value="1"/>
</dbReference>
<dbReference type="PANTHER" id="PTHR28208">
    <property type="entry name" value="PHOSPHATIDATE PHOSPHATASE APP1"/>
    <property type="match status" value="1"/>
</dbReference>
<keyword evidence="3" id="KW-1185">Reference proteome</keyword>
<dbReference type="InterPro" id="IPR019236">
    <property type="entry name" value="APP1_cat"/>
</dbReference>
<protein>
    <recommendedName>
        <fullName evidence="1">Phosphatidate phosphatase APP1 catalytic domain-containing protein</fullName>
    </recommendedName>
</protein>
<dbReference type="GO" id="GO:0008195">
    <property type="term" value="F:phosphatidate phosphatase activity"/>
    <property type="evidence" value="ECO:0007669"/>
    <property type="project" value="InterPro"/>
</dbReference>
<dbReference type="PATRIC" id="fig|1279009.4.peg.1682"/>
<name>M7N7H1_9BACT</name>
<dbReference type="eggNOG" id="COG4850">
    <property type="taxonomic scope" value="Bacteria"/>
</dbReference>
<dbReference type="AlphaFoldDB" id="M7N7H1"/>
<evidence type="ECO:0000259" key="1">
    <source>
        <dbReference type="Pfam" id="PF09949"/>
    </source>
</evidence>
<evidence type="ECO:0000313" key="2">
    <source>
        <dbReference type="EMBL" id="EMR03181.1"/>
    </source>
</evidence>
<gene>
    <name evidence="2" type="ORF">ADICEAN_01659</name>
</gene>
<dbReference type="Proteomes" id="UP000011910">
    <property type="component" value="Unassembled WGS sequence"/>
</dbReference>